<reference evidence="1 2" key="1">
    <citation type="submission" date="2020-02" db="EMBL/GenBank/DDBJ databases">
        <authorList>
            <person name="Ma Q."/>
            <person name="Huang Y."/>
            <person name="Song X."/>
            <person name="Pei D."/>
        </authorList>
    </citation>
    <scope>NUCLEOTIDE SEQUENCE [LARGE SCALE GENOMIC DNA]</scope>
    <source>
        <strain evidence="1">Sxm20200214</strain>
        <tissue evidence="1">Leaf</tissue>
    </source>
</reference>
<evidence type="ECO:0000313" key="1">
    <source>
        <dbReference type="EMBL" id="KAG2307533.1"/>
    </source>
</evidence>
<sequence length="68" mass="7518">MVTGFELVTVLPNTTNAFVTTTTPFDSVALFTTTTRLDTLTMVEEDLDRTVVEDLDGGRRRRGSYGTD</sequence>
<dbReference type="EMBL" id="JAAMPC010000006">
    <property type="protein sequence ID" value="KAG2307533.1"/>
    <property type="molecule type" value="Genomic_DNA"/>
</dbReference>
<accession>A0A8X7SJE2</accession>
<evidence type="ECO:0000313" key="2">
    <source>
        <dbReference type="Proteomes" id="UP000886595"/>
    </source>
</evidence>
<gene>
    <name evidence="1" type="ORF">Bca52824_027281</name>
</gene>
<comment type="caution">
    <text evidence="1">The sequence shown here is derived from an EMBL/GenBank/DDBJ whole genome shotgun (WGS) entry which is preliminary data.</text>
</comment>
<proteinExistence type="predicted"/>
<dbReference type="AlphaFoldDB" id="A0A8X7SJE2"/>
<keyword evidence="2" id="KW-1185">Reference proteome</keyword>
<dbReference type="Proteomes" id="UP000886595">
    <property type="component" value="Unassembled WGS sequence"/>
</dbReference>
<organism evidence="1 2">
    <name type="scientific">Brassica carinata</name>
    <name type="common">Ethiopian mustard</name>
    <name type="synonym">Abyssinian cabbage</name>
    <dbReference type="NCBI Taxonomy" id="52824"/>
    <lineage>
        <taxon>Eukaryota</taxon>
        <taxon>Viridiplantae</taxon>
        <taxon>Streptophyta</taxon>
        <taxon>Embryophyta</taxon>
        <taxon>Tracheophyta</taxon>
        <taxon>Spermatophyta</taxon>
        <taxon>Magnoliopsida</taxon>
        <taxon>eudicotyledons</taxon>
        <taxon>Gunneridae</taxon>
        <taxon>Pentapetalae</taxon>
        <taxon>rosids</taxon>
        <taxon>malvids</taxon>
        <taxon>Brassicales</taxon>
        <taxon>Brassicaceae</taxon>
        <taxon>Brassiceae</taxon>
        <taxon>Brassica</taxon>
    </lineage>
</organism>
<protein>
    <submittedName>
        <fullName evidence="1">Uncharacterized protein</fullName>
    </submittedName>
</protein>
<name>A0A8X7SJE2_BRACI</name>